<evidence type="ECO:0000259" key="11">
    <source>
        <dbReference type="Pfam" id="PF02096"/>
    </source>
</evidence>
<feature type="transmembrane region" description="Helical" evidence="10">
    <location>
        <begin position="387"/>
        <end position="408"/>
    </location>
</feature>
<evidence type="ECO:0000256" key="9">
    <source>
        <dbReference type="RuleBase" id="RU003945"/>
    </source>
</evidence>
<dbReference type="GO" id="GO:0032977">
    <property type="term" value="F:membrane insertase activity"/>
    <property type="evidence" value="ECO:0007669"/>
    <property type="project" value="InterPro"/>
</dbReference>
<keyword evidence="5" id="KW-0653">Protein transport</keyword>
<protein>
    <submittedName>
        <fullName evidence="12">Membrane protein insertase YidC</fullName>
    </submittedName>
</protein>
<comment type="caution">
    <text evidence="12">The sequence shown here is derived from an EMBL/GenBank/DDBJ whole genome shotgun (WGS) entry which is preliminary data.</text>
</comment>
<dbReference type="InterPro" id="IPR001708">
    <property type="entry name" value="YidC/ALB3/OXA1/COX18"/>
</dbReference>
<evidence type="ECO:0000313" key="12">
    <source>
        <dbReference type="EMBL" id="NWN45800.1"/>
    </source>
</evidence>
<keyword evidence="13" id="KW-1185">Reference proteome</keyword>
<dbReference type="RefSeq" id="WP_178734195.1">
    <property type="nucleotide sequence ID" value="NZ_JABUOH010000046.1"/>
</dbReference>
<evidence type="ECO:0000256" key="6">
    <source>
        <dbReference type="ARBA" id="ARBA00022989"/>
    </source>
</evidence>
<keyword evidence="6 10" id="KW-1133">Transmembrane helix</keyword>
<reference evidence="12 13" key="1">
    <citation type="submission" date="2020-06" db="EMBL/GenBank/DDBJ databases">
        <title>Draft genome sequence of Candidatus Phytoplasma pruni (X-disease group, subgroup 16SrIII-B) strain ChTDIII from Argentina.</title>
        <authorList>
            <person name="Fernandez F.D."/>
            <person name="Zuebert C."/>
            <person name="Huettel B."/>
            <person name="Kube M."/>
            <person name="Conci L.R."/>
        </authorList>
    </citation>
    <scope>NUCLEOTIDE SEQUENCE [LARGE SCALE GENOMIC DNA]</scope>
    <source>
        <strain evidence="12 13">ChTDIII</strain>
    </source>
</reference>
<evidence type="ECO:0000256" key="2">
    <source>
        <dbReference type="ARBA" id="ARBA00022448"/>
    </source>
</evidence>
<feature type="transmembrane region" description="Helical" evidence="10">
    <location>
        <begin position="317"/>
        <end position="340"/>
    </location>
</feature>
<organism evidence="12 13">
    <name type="scientific">Candidatus Phytoplasma pruni</name>
    <dbReference type="NCBI Taxonomy" id="479893"/>
    <lineage>
        <taxon>Bacteria</taxon>
        <taxon>Bacillati</taxon>
        <taxon>Mycoplasmatota</taxon>
        <taxon>Mollicutes</taxon>
        <taxon>Acholeplasmatales</taxon>
        <taxon>Acholeplasmataceae</taxon>
        <taxon>Candidatus Phytoplasma</taxon>
        <taxon>16SrIII (X-disease group)</taxon>
    </lineage>
</organism>
<feature type="transmembrane region" description="Helical" evidence="10">
    <location>
        <begin position="514"/>
        <end position="534"/>
    </location>
</feature>
<dbReference type="InterPro" id="IPR028055">
    <property type="entry name" value="YidC/Oxa/ALB_C"/>
</dbReference>
<evidence type="ECO:0000256" key="5">
    <source>
        <dbReference type="ARBA" id="ARBA00022927"/>
    </source>
</evidence>
<feature type="transmembrane region" description="Helical" evidence="10">
    <location>
        <begin position="442"/>
        <end position="459"/>
    </location>
</feature>
<feature type="transmembrane region" description="Helical" evidence="10">
    <location>
        <begin position="14"/>
        <end position="32"/>
    </location>
</feature>
<evidence type="ECO:0000256" key="3">
    <source>
        <dbReference type="ARBA" id="ARBA00022475"/>
    </source>
</evidence>
<comment type="subcellular location">
    <subcellularLocation>
        <location evidence="1">Cell membrane</location>
        <topology evidence="1">Multi-pass membrane protein</topology>
    </subcellularLocation>
    <subcellularLocation>
        <location evidence="9">Membrane</location>
        <topology evidence="9">Multi-pass membrane protein</topology>
    </subcellularLocation>
</comment>
<dbReference type="GO" id="GO:0015031">
    <property type="term" value="P:protein transport"/>
    <property type="evidence" value="ECO:0007669"/>
    <property type="project" value="UniProtKB-KW"/>
</dbReference>
<dbReference type="GO" id="GO:0051205">
    <property type="term" value="P:protein insertion into membrane"/>
    <property type="evidence" value="ECO:0007669"/>
    <property type="project" value="TreeGrafter"/>
</dbReference>
<dbReference type="CDD" id="cd20070">
    <property type="entry name" value="5TM_YidC_Alb3"/>
    <property type="match status" value="1"/>
</dbReference>
<keyword evidence="8" id="KW-0143">Chaperone</keyword>
<name>A0A851HGP3_9MOLU</name>
<dbReference type="Proteomes" id="UP000568109">
    <property type="component" value="Unassembled WGS sequence"/>
</dbReference>
<dbReference type="InterPro" id="IPR047196">
    <property type="entry name" value="YidC_ALB_C"/>
</dbReference>
<proteinExistence type="inferred from homology"/>
<evidence type="ECO:0000256" key="8">
    <source>
        <dbReference type="ARBA" id="ARBA00023186"/>
    </source>
</evidence>
<feature type="domain" description="Membrane insertase YidC/Oxa/ALB C-terminal" evidence="11">
    <location>
        <begin position="322"/>
        <end position="532"/>
    </location>
</feature>
<accession>A0A851HGP3</accession>
<sequence>MSKKKLPFKQIQKFLTFLSITILLFIFVKWAFPSKKSIEELKDSDIKIVFNVNVNDEDKVKTLKQMQEQLEDLKFFKFDDFSDSVNVFQMGFRKNKDIVVKQWNKDDFTPSEKIENSADIIKAFKDKLKDKINDILDKDKKDYFFSFNEKIDDKKNPPANVVKQFFTIKRGTNFEYALGQKYYDQANKQKLRVYKIEKKDSEEQVKVVDVKSFEIFKDKDATKEIAPDEYNERIREKKNDDNTFNSFVLKETGTENKDLNLKLFVDDIGDSPIQWPSKLRWTGILGWGYIWNVLIIFIGSSLNFFSNVFSGQEDGVFFGNLGLGIILTTILIRTLSWPIYTKTSSFSLNMSLAQPEIDKIRAKYVLRKDKASMQQMQMEIMKVYKKYNFNIFGIFITFLQMPIFIAMLRSLNRFRVYGGMFTPRTEKPFLGFIHLNPGEADIFVKLGLSLFVGISMFFLNKLSLKKPSYLKQNTKILTLEQQTQKKAQEKSMKVFSYMMIGLMTFASFKDVTLSLYWVVGNLFTIVQTIINHKLMENKYILLKQQGL</sequence>
<evidence type="ECO:0000256" key="4">
    <source>
        <dbReference type="ARBA" id="ARBA00022692"/>
    </source>
</evidence>
<dbReference type="PANTHER" id="PTHR12428">
    <property type="entry name" value="OXA1"/>
    <property type="match status" value="1"/>
</dbReference>
<comment type="similarity">
    <text evidence="9">Belongs to the OXA1/ALB3/YidC family.</text>
</comment>
<keyword evidence="4 9" id="KW-0812">Transmembrane</keyword>
<gene>
    <name evidence="12" type="primary">yidC</name>
    <name evidence="12" type="ORF">HR065_01750</name>
</gene>
<dbReference type="Pfam" id="PF02096">
    <property type="entry name" value="60KD_IMP"/>
    <property type="match status" value="1"/>
</dbReference>
<dbReference type="EMBL" id="JABUOH010000046">
    <property type="protein sequence ID" value="NWN45800.1"/>
    <property type="molecule type" value="Genomic_DNA"/>
</dbReference>
<dbReference type="PANTHER" id="PTHR12428:SF65">
    <property type="entry name" value="CYTOCHROME C OXIDASE ASSEMBLY PROTEIN COX18, MITOCHONDRIAL"/>
    <property type="match status" value="1"/>
</dbReference>
<keyword evidence="2" id="KW-0813">Transport</keyword>
<evidence type="ECO:0000313" key="13">
    <source>
        <dbReference type="Proteomes" id="UP000568109"/>
    </source>
</evidence>
<dbReference type="NCBIfam" id="TIGR03592">
    <property type="entry name" value="yidC_oxa1_cterm"/>
    <property type="match status" value="1"/>
</dbReference>
<keyword evidence="3" id="KW-1003">Cell membrane</keyword>
<evidence type="ECO:0000256" key="7">
    <source>
        <dbReference type="ARBA" id="ARBA00023136"/>
    </source>
</evidence>
<dbReference type="GO" id="GO:0005886">
    <property type="term" value="C:plasma membrane"/>
    <property type="evidence" value="ECO:0007669"/>
    <property type="project" value="UniProtKB-SubCell"/>
</dbReference>
<keyword evidence="7 10" id="KW-0472">Membrane</keyword>
<evidence type="ECO:0000256" key="1">
    <source>
        <dbReference type="ARBA" id="ARBA00004651"/>
    </source>
</evidence>
<evidence type="ECO:0000256" key="10">
    <source>
        <dbReference type="SAM" id="Phobius"/>
    </source>
</evidence>
<feature type="transmembrane region" description="Helical" evidence="10">
    <location>
        <begin position="284"/>
        <end position="305"/>
    </location>
</feature>
<dbReference type="AlphaFoldDB" id="A0A851HGP3"/>